<comment type="subcellular location">
    <subcellularLocation>
        <location evidence="1">Membrane</location>
        <topology evidence="1">Multi-pass membrane protein</topology>
    </subcellularLocation>
</comment>
<evidence type="ECO:0000256" key="3">
    <source>
        <dbReference type="ARBA" id="ARBA00022989"/>
    </source>
</evidence>
<evidence type="ECO:0000256" key="8">
    <source>
        <dbReference type="RuleBase" id="RU000688"/>
    </source>
</evidence>
<feature type="transmembrane region" description="Helical" evidence="10">
    <location>
        <begin position="145"/>
        <end position="163"/>
    </location>
</feature>
<keyword evidence="7 8" id="KW-0807">Transducer</keyword>
<evidence type="ECO:0000256" key="2">
    <source>
        <dbReference type="ARBA" id="ARBA00022692"/>
    </source>
</evidence>
<feature type="compositionally biased region" description="Polar residues" evidence="9">
    <location>
        <begin position="246"/>
        <end position="255"/>
    </location>
</feature>
<dbReference type="PROSITE" id="PS50262">
    <property type="entry name" value="G_PROTEIN_RECEP_F1_2"/>
    <property type="match status" value="1"/>
</dbReference>
<proteinExistence type="inferred from homology"/>
<reference evidence="12" key="1">
    <citation type="journal article" date="2023" name="Mol. Biol. Evol.">
        <title>Third-Generation Sequencing Reveals the Adaptive Role of the Epigenome in Three Deep-Sea Polychaetes.</title>
        <authorList>
            <person name="Perez M."/>
            <person name="Aroh O."/>
            <person name="Sun Y."/>
            <person name="Lan Y."/>
            <person name="Juniper S.K."/>
            <person name="Young C.R."/>
            <person name="Angers B."/>
            <person name="Qian P.Y."/>
        </authorList>
    </citation>
    <scope>NUCLEOTIDE SEQUENCE</scope>
    <source>
        <strain evidence="12">P08H-3</strain>
    </source>
</reference>
<evidence type="ECO:0000256" key="6">
    <source>
        <dbReference type="ARBA" id="ARBA00023170"/>
    </source>
</evidence>
<feature type="transmembrane region" description="Helical" evidence="10">
    <location>
        <begin position="263"/>
        <end position="284"/>
    </location>
</feature>
<comment type="similarity">
    <text evidence="8">Belongs to the G-protein coupled receptor 1 family.</text>
</comment>
<evidence type="ECO:0000256" key="10">
    <source>
        <dbReference type="SAM" id="Phobius"/>
    </source>
</evidence>
<dbReference type="PANTHER" id="PTHR24243:SF230">
    <property type="entry name" value="G-PROTEIN COUPLED RECEPTORS FAMILY 1 PROFILE DOMAIN-CONTAINING PROTEIN"/>
    <property type="match status" value="1"/>
</dbReference>
<name>A0AAD9J6H0_9ANNE</name>
<keyword evidence="5 10" id="KW-0472">Membrane</keyword>
<dbReference type="GO" id="GO:0005886">
    <property type="term" value="C:plasma membrane"/>
    <property type="evidence" value="ECO:0007669"/>
    <property type="project" value="TreeGrafter"/>
</dbReference>
<feature type="transmembrane region" description="Helical" evidence="10">
    <location>
        <begin position="27"/>
        <end position="48"/>
    </location>
</feature>
<dbReference type="PANTHER" id="PTHR24243">
    <property type="entry name" value="G-PROTEIN COUPLED RECEPTOR"/>
    <property type="match status" value="1"/>
</dbReference>
<keyword evidence="6 8" id="KW-0675">Receptor</keyword>
<keyword evidence="4 8" id="KW-0297">G-protein coupled receptor</keyword>
<evidence type="ECO:0000313" key="13">
    <source>
        <dbReference type="Proteomes" id="UP001208570"/>
    </source>
</evidence>
<evidence type="ECO:0000259" key="11">
    <source>
        <dbReference type="PROSITE" id="PS50262"/>
    </source>
</evidence>
<dbReference type="PROSITE" id="PS00237">
    <property type="entry name" value="G_PROTEIN_RECEP_F1_1"/>
    <property type="match status" value="1"/>
</dbReference>
<comment type="caution">
    <text evidence="12">The sequence shown here is derived from an EMBL/GenBank/DDBJ whole genome shotgun (WGS) entry which is preliminary data.</text>
</comment>
<evidence type="ECO:0000256" key="4">
    <source>
        <dbReference type="ARBA" id="ARBA00023040"/>
    </source>
</evidence>
<dbReference type="GO" id="GO:0004930">
    <property type="term" value="F:G protein-coupled receptor activity"/>
    <property type="evidence" value="ECO:0007669"/>
    <property type="project" value="UniProtKB-KW"/>
</dbReference>
<keyword evidence="3 10" id="KW-1133">Transmembrane helix</keyword>
<protein>
    <recommendedName>
        <fullName evidence="11">G-protein coupled receptors family 1 profile domain-containing protein</fullName>
    </recommendedName>
</protein>
<feature type="transmembrane region" description="Helical" evidence="10">
    <location>
        <begin position="60"/>
        <end position="79"/>
    </location>
</feature>
<dbReference type="AlphaFoldDB" id="A0AAD9J6H0"/>
<sequence length="363" mass="40323">MNNTSLYSGENGSLIKTPDVIPISLDYVGIVFVPLLFLLGLVGNLLTLRVMSSKVYRQLPVSKLLIALSLSDILVNLLLPFNMASLRELIGTDPRALSAGGCKLYFWAYRFSRLTASWMVVMICCERFVAVWAHIKARYINTTRNAYLVIGIVYGGFAVYVGYTCSWSDRIIDGVCIINSRQPGLEKRTRLFLAIGLALYSLIPSLILIVLTSLLIFKLVRLGRKKSRRVGPPSAPGTTLGVPGSTERTTGGKSVRTSRTNMMLLSVVFAFIILITPNAIAHLISFVKKKNIFEANDPASRFLRESSQLMEQLNHSINFVLYVISSKRFRDGIRAIFMPKKNINDLSSSVTMNNVSNVQGRQS</sequence>
<evidence type="ECO:0000256" key="9">
    <source>
        <dbReference type="SAM" id="MobiDB-lite"/>
    </source>
</evidence>
<dbReference type="Pfam" id="PF00001">
    <property type="entry name" value="7tm_1"/>
    <property type="match status" value="1"/>
</dbReference>
<feature type="domain" description="G-protein coupled receptors family 1 profile" evidence="11">
    <location>
        <begin position="43"/>
        <end position="322"/>
    </location>
</feature>
<evidence type="ECO:0000256" key="5">
    <source>
        <dbReference type="ARBA" id="ARBA00023136"/>
    </source>
</evidence>
<feature type="transmembrane region" description="Helical" evidence="10">
    <location>
        <begin position="115"/>
        <end position="133"/>
    </location>
</feature>
<feature type="transmembrane region" description="Helical" evidence="10">
    <location>
        <begin position="191"/>
        <end position="220"/>
    </location>
</feature>
<dbReference type="Proteomes" id="UP001208570">
    <property type="component" value="Unassembled WGS sequence"/>
</dbReference>
<evidence type="ECO:0000313" key="12">
    <source>
        <dbReference type="EMBL" id="KAK2147522.1"/>
    </source>
</evidence>
<gene>
    <name evidence="12" type="ORF">LSH36_548g00032</name>
</gene>
<evidence type="ECO:0000256" key="1">
    <source>
        <dbReference type="ARBA" id="ARBA00004141"/>
    </source>
</evidence>
<feature type="region of interest" description="Disordered" evidence="9">
    <location>
        <begin position="227"/>
        <end position="255"/>
    </location>
</feature>
<accession>A0AAD9J6H0</accession>
<keyword evidence="13" id="KW-1185">Reference proteome</keyword>
<dbReference type="InterPro" id="IPR017452">
    <property type="entry name" value="GPCR_Rhodpsn_7TM"/>
</dbReference>
<keyword evidence="2 8" id="KW-0812">Transmembrane</keyword>
<evidence type="ECO:0000256" key="7">
    <source>
        <dbReference type="ARBA" id="ARBA00023224"/>
    </source>
</evidence>
<dbReference type="SUPFAM" id="SSF81321">
    <property type="entry name" value="Family A G protein-coupled receptor-like"/>
    <property type="match status" value="1"/>
</dbReference>
<organism evidence="12 13">
    <name type="scientific">Paralvinella palmiformis</name>
    <dbReference type="NCBI Taxonomy" id="53620"/>
    <lineage>
        <taxon>Eukaryota</taxon>
        <taxon>Metazoa</taxon>
        <taxon>Spiralia</taxon>
        <taxon>Lophotrochozoa</taxon>
        <taxon>Annelida</taxon>
        <taxon>Polychaeta</taxon>
        <taxon>Sedentaria</taxon>
        <taxon>Canalipalpata</taxon>
        <taxon>Terebellida</taxon>
        <taxon>Terebelliformia</taxon>
        <taxon>Alvinellidae</taxon>
        <taxon>Paralvinella</taxon>
    </lineage>
</organism>
<dbReference type="Gene3D" id="1.20.1070.10">
    <property type="entry name" value="Rhodopsin 7-helix transmembrane proteins"/>
    <property type="match status" value="1"/>
</dbReference>
<dbReference type="PRINTS" id="PR00237">
    <property type="entry name" value="GPCRRHODOPSN"/>
</dbReference>
<dbReference type="EMBL" id="JAODUP010000548">
    <property type="protein sequence ID" value="KAK2147522.1"/>
    <property type="molecule type" value="Genomic_DNA"/>
</dbReference>
<dbReference type="InterPro" id="IPR000276">
    <property type="entry name" value="GPCR_Rhodpsn"/>
</dbReference>